<sequence>MGRAQDQHELRKRMDGIMQDLTELKRCSAEFAMTGSIQRIIADIQEEAETINEANQKAISAGGRLKSIVEGTEHMIDCYSRIDEHLQRLAPRSKGGVNRKIMIPMLRPVIGVTSGQGSVRRVSLYDSGGVKRGRCAPETRKSQIDLLLQWASNPDSGRTCWMNGMAGTGKTTIAYTVCERLGSQLGASFFCSRTISECRQVKSIIPCIAYQLARFSVPFSRALDSVLKADPDVHRRNLKLQYEKLICEPLAKEIKSMPPDVIVVIDALDECEDPESVEQILDLLLSPDYKLPIRYLVSSRPEKEICARMAARTDGGEETLLVLHDLESEAVKADIAVYMRGELKRVPLSEDQWSGILEQCGVLFIYASTACRFILQGHKSDTLDEVVLAIIESSFKPARGGNPIDSLYLTILRSAFGQVDMSEADAQRMRDLLETVVCAVEPMKLETIASMLELRSVKHVHSLLQPLRSVLNIAKGTGEVSTLHASFPDFILSHDRSSDFWCDQPGRHATMAEACLRIIGAAEPKMNICGLPSSYLLDSEVEDLDERVRGAISPGLAYACQHWSTHLYRGEYRAPLVDHVRTFFFDNLLLWMEVVNLVKKMRHGTGIIQQAEKWCTKHTVPEDISRIAHDAVQFVSVYANHPTSESTPHIYISMLPFWPAPRLVSTA</sequence>
<evidence type="ECO:0000313" key="3">
    <source>
        <dbReference type="EMBL" id="KAF8748135.1"/>
    </source>
</evidence>
<dbReference type="InterPro" id="IPR027417">
    <property type="entry name" value="P-loop_NTPase"/>
</dbReference>
<reference evidence="3" key="1">
    <citation type="submission" date="2020-09" db="EMBL/GenBank/DDBJ databases">
        <title>Comparative genome analyses of four rice-infecting Rhizoctonia solani isolates reveal extensive enrichment of homogalacturonan modification genes.</title>
        <authorList>
            <person name="Lee D.-Y."/>
            <person name="Jeon J."/>
            <person name="Kim K.-T."/>
            <person name="Cheong K."/>
            <person name="Song H."/>
            <person name="Choi G."/>
            <person name="Ko J."/>
            <person name="Opiyo S.O."/>
            <person name="Zuo S."/>
            <person name="Madhav S."/>
            <person name="Lee Y.-H."/>
            <person name="Wang G.-L."/>
        </authorList>
    </citation>
    <scope>NUCLEOTIDE SEQUENCE</scope>
    <source>
        <strain evidence="3">AG1-IA B2</strain>
    </source>
</reference>
<protein>
    <submittedName>
        <fullName evidence="3">Ribosomal large subunit assembly</fullName>
    </submittedName>
</protein>
<dbReference type="PANTHER" id="PTHR10039:SF17">
    <property type="entry name" value="FUNGAL STAND N-TERMINAL GOODBYE DOMAIN-CONTAINING PROTEIN-RELATED"/>
    <property type="match status" value="1"/>
</dbReference>
<organism evidence="3 4">
    <name type="scientific">Rhizoctonia solani</name>
    <dbReference type="NCBI Taxonomy" id="456999"/>
    <lineage>
        <taxon>Eukaryota</taxon>
        <taxon>Fungi</taxon>
        <taxon>Dikarya</taxon>
        <taxon>Basidiomycota</taxon>
        <taxon>Agaricomycotina</taxon>
        <taxon>Agaricomycetes</taxon>
        <taxon>Cantharellales</taxon>
        <taxon>Ceratobasidiaceae</taxon>
        <taxon>Rhizoctonia</taxon>
    </lineage>
</organism>
<accession>A0A8H7I2R4</accession>
<keyword evidence="1" id="KW-0677">Repeat</keyword>
<dbReference type="Gene3D" id="3.40.50.300">
    <property type="entry name" value="P-loop containing nucleotide triphosphate hydrolases"/>
    <property type="match status" value="1"/>
</dbReference>
<dbReference type="PANTHER" id="PTHR10039">
    <property type="entry name" value="AMELOGENIN"/>
    <property type="match status" value="1"/>
</dbReference>
<dbReference type="InterPro" id="IPR056884">
    <property type="entry name" value="NPHP3-like_N"/>
</dbReference>
<name>A0A8H7I2R4_9AGAM</name>
<evidence type="ECO:0000313" key="4">
    <source>
        <dbReference type="Proteomes" id="UP000614334"/>
    </source>
</evidence>
<dbReference type="AlphaFoldDB" id="A0A8H7I2R4"/>
<gene>
    <name evidence="3" type="ORF">RHS01_11029</name>
</gene>
<evidence type="ECO:0000259" key="2">
    <source>
        <dbReference type="Pfam" id="PF24883"/>
    </source>
</evidence>
<proteinExistence type="predicted"/>
<dbReference type="Proteomes" id="UP000614334">
    <property type="component" value="Unassembled WGS sequence"/>
</dbReference>
<dbReference type="Pfam" id="PF24883">
    <property type="entry name" value="NPHP3_N"/>
    <property type="match status" value="1"/>
</dbReference>
<evidence type="ECO:0000256" key="1">
    <source>
        <dbReference type="ARBA" id="ARBA00022737"/>
    </source>
</evidence>
<comment type="caution">
    <text evidence="3">The sequence shown here is derived from an EMBL/GenBank/DDBJ whole genome shotgun (WGS) entry which is preliminary data.</text>
</comment>
<dbReference type="SUPFAM" id="SSF52540">
    <property type="entry name" value="P-loop containing nucleoside triphosphate hydrolases"/>
    <property type="match status" value="1"/>
</dbReference>
<dbReference type="EMBL" id="JACYCF010000047">
    <property type="protein sequence ID" value="KAF8748135.1"/>
    <property type="molecule type" value="Genomic_DNA"/>
</dbReference>
<feature type="domain" description="Nephrocystin 3-like N-terminal" evidence="2">
    <location>
        <begin position="148"/>
        <end position="300"/>
    </location>
</feature>